<feature type="region of interest" description="Disordered" evidence="7">
    <location>
        <begin position="529"/>
        <end position="551"/>
    </location>
</feature>
<comment type="caution">
    <text evidence="10">The sequence shown here is derived from an EMBL/GenBank/DDBJ whole genome shotgun (WGS) entry which is preliminary data.</text>
</comment>
<protein>
    <submittedName>
        <fullName evidence="10">PBX3 factor</fullName>
    </submittedName>
</protein>
<organism evidence="10 11">
    <name type="scientific">Atractosteus spatula</name>
    <name type="common">Alligator gar</name>
    <name type="synonym">Lepisosteus spatula</name>
    <dbReference type="NCBI Taxonomy" id="7917"/>
    <lineage>
        <taxon>Eukaryota</taxon>
        <taxon>Metazoa</taxon>
        <taxon>Chordata</taxon>
        <taxon>Craniata</taxon>
        <taxon>Vertebrata</taxon>
        <taxon>Euteleostomi</taxon>
        <taxon>Actinopterygii</taxon>
        <taxon>Neopterygii</taxon>
        <taxon>Holostei</taxon>
        <taxon>Semionotiformes</taxon>
        <taxon>Lepisosteidae</taxon>
        <taxon>Atractosteus</taxon>
    </lineage>
</organism>
<feature type="DNA-binding region" description="Homeobox" evidence="6">
    <location>
        <begin position="1058"/>
        <end position="1106"/>
    </location>
</feature>
<evidence type="ECO:0000256" key="2">
    <source>
        <dbReference type="ARBA" id="ARBA00007601"/>
    </source>
</evidence>
<dbReference type="PROSITE" id="PS50071">
    <property type="entry name" value="HOMEOBOX_2"/>
    <property type="match status" value="1"/>
</dbReference>
<dbReference type="EMBL" id="JAAWVO010067529">
    <property type="protein sequence ID" value="MBN3323835.1"/>
    <property type="molecule type" value="Genomic_DNA"/>
</dbReference>
<dbReference type="InterPro" id="IPR008422">
    <property type="entry name" value="KN_HD"/>
</dbReference>
<feature type="region of interest" description="Disordered" evidence="7">
    <location>
        <begin position="1483"/>
        <end position="1532"/>
    </location>
</feature>
<keyword evidence="4 6" id="KW-0371">Homeobox</keyword>
<dbReference type="Pfam" id="PF05920">
    <property type="entry name" value="Homeobox_KN"/>
    <property type="match status" value="1"/>
</dbReference>
<feature type="region of interest" description="Disordered" evidence="7">
    <location>
        <begin position="1736"/>
        <end position="1759"/>
    </location>
</feature>
<dbReference type="InterPro" id="IPR050224">
    <property type="entry name" value="TALE_homeobox"/>
</dbReference>
<dbReference type="PROSITE" id="PS51978">
    <property type="entry name" value="PBC"/>
    <property type="match status" value="1"/>
</dbReference>
<accession>A0A8J7P5S9</accession>
<feature type="region of interest" description="Disordered" evidence="7">
    <location>
        <begin position="908"/>
        <end position="928"/>
    </location>
</feature>
<evidence type="ECO:0000256" key="7">
    <source>
        <dbReference type="SAM" id="MobiDB-lite"/>
    </source>
</evidence>
<feature type="compositionally biased region" description="Basic and acidic residues" evidence="7">
    <location>
        <begin position="532"/>
        <end position="551"/>
    </location>
</feature>
<name>A0A8J7P5S9_ATRSP</name>
<dbReference type="Proteomes" id="UP000736164">
    <property type="component" value="Unassembled WGS sequence"/>
</dbReference>
<evidence type="ECO:0000259" key="8">
    <source>
        <dbReference type="PROSITE" id="PS50071"/>
    </source>
</evidence>
<feature type="non-terminal residue" evidence="10">
    <location>
        <position position="1"/>
    </location>
</feature>
<evidence type="ECO:0000256" key="1">
    <source>
        <dbReference type="ARBA" id="ARBA00004123"/>
    </source>
</evidence>
<dbReference type="InterPro" id="IPR001356">
    <property type="entry name" value="HD"/>
</dbReference>
<evidence type="ECO:0000313" key="10">
    <source>
        <dbReference type="EMBL" id="MBN3323835.1"/>
    </source>
</evidence>
<feature type="region of interest" description="Disordered" evidence="7">
    <location>
        <begin position="1142"/>
        <end position="1205"/>
    </location>
</feature>
<evidence type="ECO:0000313" key="11">
    <source>
        <dbReference type="Proteomes" id="UP000736164"/>
    </source>
</evidence>
<feature type="region of interest" description="Disordered" evidence="7">
    <location>
        <begin position="729"/>
        <end position="750"/>
    </location>
</feature>
<feature type="compositionally biased region" description="Polar residues" evidence="7">
    <location>
        <begin position="359"/>
        <end position="368"/>
    </location>
</feature>
<feature type="region of interest" description="Disordered" evidence="7">
    <location>
        <begin position="338"/>
        <end position="368"/>
    </location>
</feature>
<dbReference type="PANTHER" id="PTHR11850">
    <property type="entry name" value="HOMEOBOX PROTEIN TRANSCRIPTION FACTORS"/>
    <property type="match status" value="1"/>
</dbReference>
<feature type="non-terminal residue" evidence="10">
    <location>
        <position position="1759"/>
    </location>
</feature>
<evidence type="ECO:0000256" key="6">
    <source>
        <dbReference type="PROSITE-ProRule" id="PRU00108"/>
    </source>
</evidence>
<keyword evidence="3 6" id="KW-0238">DNA-binding</keyword>
<sequence>MPTPFVHASCPPPPRGLARPESPVSLCSCGAGLLPAPSRLSVSLAPAGGGDSTFSAARYPTRVALVPFATAADNGLIETVFRYSGYASSPERRGRTGRLARGPSGVRFRRSDRNRPCLTAWPGTVSLWAEPVRVAGHRRKYSDASVTPGTGTCLIVSVTFGFAGVYAPRAVRSGRRTELIMSSAAQERAAKNPELQQQQGSLYITWYPSSVNQSVKSELALNTSPNGAAYNHCVNPISVVTLRQAPGAPQDRLSVQPRLMAQILPCSPTLHLIPKPVSEPARFLKKRRTTSCRMSPVALSRLSGTARLTIPPLLGTERSVIRATGYLGVGGSLPRAWGGGQRDVRNNSVPSSERGCPGRTQNNSASWECQNPDRHAAHWTSASGHAEGQLLRPQTRRTPAGMLSESHACILTASCSWFFPVNPYASGPNESHSALSTQLQHLPRPGQPPGTLLHNKAQESLPTLGSAPVWGVLTDNADEHLLLTGLQRLAPVLVEGHNITGPSLAEAALPAIVPPTVVLYIQLPAASSTGPRELHRAGHKGVDDRKQNSRSARWRDGCRLVSFGWEEGLVLRASPSPESESQPGAQAAKHGLNCHRMKPALFSVLCEIKEKTGICWAAQRQQRSHVPLPGPQPRLDRLGLPTGGSPPPCLLGDAGARKTASAGRELRWWKREPEHEMMQRERLLVHSVPAVLDPRPLLRILPRLCLLTSGVSPDPRGLGSISALPPGAGRGGGCRGPAGPGAPPAIAEPAQAGTGEPVLHACPKNFPPGLATAISNYSVIAIFLIREPVPPDEPWQIFYGRFSFTYPSNWVRVYPARVNKKKNHTFKNTTSLSSYFLSLLCFCFNSWPEPSFDTVTAAEPTWARRASGLSVCFNMAKRIACRIFGVSCSSRGLMADMATHDDIVKSRKKRHSVSAVKSSAPDGRAHSDYSADVQRRHKLLFAPASRTGRRLGPHEPSGVSAAQLPRCAPVMRANKLQRGFCSAQHHTEYKHRWGQACNEFTTHVMNLLREQSRTRPISPKEIERMVGIIHRKFSSIQMQLKQSTCEAVMILRSRFLDARRKRRNFSKQATEILNEYFYSHLSNPYPSEEAKEELAKKCSITVSQLLMELHPWWGVWAVGLTQPPRAGDVNFKGLGSTITVSQVQEEHRQVPGGGEPLRSQNRRHGGARGGRRRPEQPDQLAHHAELRDTTARGSASASDAAPARDRLAGCSSGSFNLPNSGDMFMSMQSLNGDSYQGAQVGANVQSQVDTLRHVISQTAGYSDGLGGNSLYSPHGLNGGVPSAVRSAAPAGQSLPFPARSPPAVLRAKGEQELGVGAGRARCRFASASPSPLRAEGGMAGRLPLHGPLKDRGRQVLVYSGQGSGGPPDSRLLAVGSASRGKEGLAGHLHGRDVPLSARRLAPMDCSISLLKECGVSIIAEHQKSSRTRTTPNTFQTCLPVSHVLLPPFDFLLLAGSLRGPQEQESCPFNTYGGIHSNRKAQLAHNCTGAARRSRAERLSSPSGREGAARQGPASAGAPRGCPGWGSNGDEGRAAESWQLPIKPDSLAHRPPSYEGRAAESWQLPIKPDSLAHRPPSCKYHEVADDGIVLWRRGHPLWFPQQGALSYLAVPLWALPHVNLILASLEAFTCGHVCPREGERSWLPVALPKPTITNNPALSKKEENLGLDHHQAVDERQAAQTAERKDRIRGDWSVDKPIQLPAKSSFLPRRPQRLPQPPFETIQSDLVIARATEMNTSVSVKSQLHSPPLGSPADPQAHRK</sequence>
<dbReference type="Gene3D" id="1.10.10.60">
    <property type="entry name" value="Homeodomain-like"/>
    <property type="match status" value="1"/>
</dbReference>
<dbReference type="GO" id="GO:0005634">
    <property type="term" value="C:nucleus"/>
    <property type="evidence" value="ECO:0007669"/>
    <property type="project" value="UniProtKB-SubCell"/>
</dbReference>
<feature type="compositionally biased region" description="Gly residues" evidence="7">
    <location>
        <begin position="729"/>
        <end position="739"/>
    </location>
</feature>
<comment type="similarity">
    <text evidence="2">Belongs to the TALE/PBX homeobox family.</text>
</comment>
<dbReference type="GO" id="GO:0003700">
    <property type="term" value="F:DNA-binding transcription factor activity"/>
    <property type="evidence" value="ECO:0007669"/>
    <property type="project" value="InterPro"/>
</dbReference>
<evidence type="ECO:0000256" key="5">
    <source>
        <dbReference type="ARBA" id="ARBA00023242"/>
    </source>
</evidence>
<dbReference type="GO" id="GO:0003677">
    <property type="term" value="F:DNA binding"/>
    <property type="evidence" value="ECO:0007669"/>
    <property type="project" value="UniProtKB-UniRule"/>
</dbReference>
<evidence type="ECO:0000256" key="3">
    <source>
        <dbReference type="ARBA" id="ARBA00023125"/>
    </source>
</evidence>
<dbReference type="Pfam" id="PF03792">
    <property type="entry name" value="PBC"/>
    <property type="match status" value="2"/>
</dbReference>
<comment type="subcellular location">
    <subcellularLocation>
        <location evidence="1 6">Nucleus</location>
    </subcellularLocation>
</comment>
<keyword evidence="5 6" id="KW-0539">Nucleus</keyword>
<evidence type="ECO:0000256" key="4">
    <source>
        <dbReference type="ARBA" id="ARBA00023155"/>
    </source>
</evidence>
<keyword evidence="11" id="KW-1185">Reference proteome</keyword>
<feature type="compositionally biased region" description="Low complexity" evidence="7">
    <location>
        <begin position="1191"/>
        <end position="1201"/>
    </location>
</feature>
<dbReference type="InterPro" id="IPR005542">
    <property type="entry name" value="PBX_PBC_dom"/>
</dbReference>
<gene>
    <name evidence="10" type="primary">Pbx3</name>
    <name evidence="10" type="ORF">GTO95_0018425</name>
</gene>
<dbReference type="SMART" id="SM00389">
    <property type="entry name" value="HOX"/>
    <property type="match status" value="1"/>
</dbReference>
<feature type="domain" description="PBC" evidence="9">
    <location>
        <begin position="558"/>
        <end position="1057"/>
    </location>
</feature>
<dbReference type="SUPFAM" id="SSF46689">
    <property type="entry name" value="Homeodomain-like"/>
    <property type="match status" value="1"/>
</dbReference>
<feature type="domain" description="Homeobox" evidence="8">
    <location>
        <begin position="1056"/>
        <end position="1105"/>
    </location>
</feature>
<proteinExistence type="inferred from homology"/>
<feature type="compositionally biased region" description="Basic residues" evidence="7">
    <location>
        <begin position="1160"/>
        <end position="1171"/>
    </location>
</feature>
<feature type="compositionally biased region" description="Basic and acidic residues" evidence="7">
    <location>
        <begin position="1172"/>
        <end position="1190"/>
    </location>
</feature>
<dbReference type="CDD" id="cd00086">
    <property type="entry name" value="homeodomain"/>
    <property type="match status" value="1"/>
</dbReference>
<feature type="region of interest" description="Disordered" evidence="7">
    <location>
        <begin position="1674"/>
        <end position="1693"/>
    </location>
</feature>
<reference evidence="10" key="1">
    <citation type="journal article" date="2021" name="Cell">
        <title>Tracing the genetic footprints of vertebrate landing in non-teleost ray-finned fishes.</title>
        <authorList>
            <person name="Bi X."/>
            <person name="Wang K."/>
            <person name="Yang L."/>
            <person name="Pan H."/>
            <person name="Jiang H."/>
            <person name="Wei Q."/>
            <person name="Fang M."/>
            <person name="Yu H."/>
            <person name="Zhu C."/>
            <person name="Cai Y."/>
            <person name="He Y."/>
            <person name="Gan X."/>
            <person name="Zeng H."/>
            <person name="Yu D."/>
            <person name="Zhu Y."/>
            <person name="Jiang H."/>
            <person name="Qiu Q."/>
            <person name="Yang H."/>
            <person name="Zhang Y.E."/>
            <person name="Wang W."/>
            <person name="Zhu M."/>
            <person name="He S."/>
            <person name="Zhang G."/>
        </authorList>
    </citation>
    <scope>NUCLEOTIDE SEQUENCE</scope>
    <source>
        <strain evidence="10">Allg_001</strain>
    </source>
</reference>
<dbReference type="InterPro" id="IPR009057">
    <property type="entry name" value="Homeodomain-like_sf"/>
</dbReference>
<evidence type="ECO:0000259" key="9">
    <source>
        <dbReference type="PROSITE" id="PS51978"/>
    </source>
</evidence>